<reference evidence="1 2" key="1">
    <citation type="submission" date="2024-08" db="EMBL/GenBank/DDBJ databases">
        <title>Insights into the chromosomal genome structure of Flemingia macrophylla.</title>
        <authorList>
            <person name="Ding Y."/>
            <person name="Zhao Y."/>
            <person name="Bi W."/>
            <person name="Wu M."/>
            <person name="Zhao G."/>
            <person name="Gong Y."/>
            <person name="Li W."/>
            <person name="Zhang P."/>
        </authorList>
    </citation>
    <scope>NUCLEOTIDE SEQUENCE [LARGE SCALE GENOMIC DNA]</scope>
    <source>
        <strain evidence="1">DYQJB</strain>
        <tissue evidence="1">Leaf</tissue>
    </source>
</reference>
<evidence type="ECO:0000313" key="1">
    <source>
        <dbReference type="EMBL" id="KAL2323536.1"/>
    </source>
</evidence>
<name>A0ABD1LJ70_9FABA</name>
<sequence length="58" mass="6632">MKNATQVMIDGHFFYLNPGWDEASTNLSYSQVLVPFIKDDGITCYFLGPLRCLFVKLL</sequence>
<keyword evidence="2" id="KW-1185">Reference proteome</keyword>
<dbReference type="EMBL" id="JBGMDY010000009">
    <property type="protein sequence ID" value="KAL2323536.1"/>
    <property type="molecule type" value="Genomic_DNA"/>
</dbReference>
<organism evidence="1 2">
    <name type="scientific">Flemingia macrophylla</name>
    <dbReference type="NCBI Taxonomy" id="520843"/>
    <lineage>
        <taxon>Eukaryota</taxon>
        <taxon>Viridiplantae</taxon>
        <taxon>Streptophyta</taxon>
        <taxon>Embryophyta</taxon>
        <taxon>Tracheophyta</taxon>
        <taxon>Spermatophyta</taxon>
        <taxon>Magnoliopsida</taxon>
        <taxon>eudicotyledons</taxon>
        <taxon>Gunneridae</taxon>
        <taxon>Pentapetalae</taxon>
        <taxon>rosids</taxon>
        <taxon>fabids</taxon>
        <taxon>Fabales</taxon>
        <taxon>Fabaceae</taxon>
        <taxon>Papilionoideae</taxon>
        <taxon>50 kb inversion clade</taxon>
        <taxon>NPAAA clade</taxon>
        <taxon>indigoferoid/millettioid clade</taxon>
        <taxon>Phaseoleae</taxon>
        <taxon>Flemingia</taxon>
    </lineage>
</organism>
<proteinExistence type="predicted"/>
<dbReference type="Proteomes" id="UP001603857">
    <property type="component" value="Unassembled WGS sequence"/>
</dbReference>
<gene>
    <name evidence="1" type="ORF">Fmac_027915</name>
</gene>
<evidence type="ECO:0000313" key="2">
    <source>
        <dbReference type="Proteomes" id="UP001603857"/>
    </source>
</evidence>
<protein>
    <submittedName>
        <fullName evidence="1">Uncharacterized protein</fullName>
    </submittedName>
</protein>
<accession>A0ABD1LJ70</accession>
<dbReference type="AlphaFoldDB" id="A0ABD1LJ70"/>
<comment type="caution">
    <text evidence="1">The sequence shown here is derived from an EMBL/GenBank/DDBJ whole genome shotgun (WGS) entry which is preliminary data.</text>
</comment>